<organism evidence="1 2">
    <name type="scientific">Legionella lansingensis</name>
    <dbReference type="NCBI Taxonomy" id="45067"/>
    <lineage>
        <taxon>Bacteria</taxon>
        <taxon>Pseudomonadati</taxon>
        <taxon>Pseudomonadota</taxon>
        <taxon>Gammaproteobacteria</taxon>
        <taxon>Legionellales</taxon>
        <taxon>Legionellaceae</taxon>
        <taxon>Legionella</taxon>
    </lineage>
</organism>
<reference evidence="1 2" key="1">
    <citation type="submission" date="2015-11" db="EMBL/GenBank/DDBJ databases">
        <title>Genomic analysis of 38 Legionella species identifies large and diverse effector repertoires.</title>
        <authorList>
            <person name="Burstein D."/>
            <person name="Amaro F."/>
            <person name="Zusman T."/>
            <person name="Lifshitz Z."/>
            <person name="Cohen O."/>
            <person name="Gilbert J.A."/>
            <person name="Pupko T."/>
            <person name="Shuman H.A."/>
            <person name="Segal G."/>
        </authorList>
    </citation>
    <scope>NUCLEOTIDE SEQUENCE [LARGE SCALE GENOMIC DNA]</scope>
    <source>
        <strain evidence="1 2">ATCC 49751</strain>
    </source>
</reference>
<evidence type="ECO:0000313" key="1">
    <source>
        <dbReference type="EMBL" id="KTD25795.1"/>
    </source>
</evidence>
<accession>A0A0W0W0M0</accession>
<dbReference type="OrthoDB" id="5631303at2"/>
<evidence type="ECO:0000313" key="2">
    <source>
        <dbReference type="Proteomes" id="UP000054869"/>
    </source>
</evidence>
<proteinExistence type="predicted"/>
<name>A0A0W0W0M0_9GAMM</name>
<dbReference type="PATRIC" id="fig|45067.4.peg.67"/>
<dbReference type="Proteomes" id="UP000054869">
    <property type="component" value="Unassembled WGS sequence"/>
</dbReference>
<comment type="caution">
    <text evidence="1">The sequence shown here is derived from an EMBL/GenBank/DDBJ whole genome shotgun (WGS) entry which is preliminary data.</text>
</comment>
<sequence>MTKSAFETIPTHKTVFIPLPIYDKDELWRREWRAKFQLLLQKLDKEKQEKFASNFDFTKLSELLTNFFRGRTFQVGESFKEAEDIVNQHSHYSYFIIVKVRIPLDRLGARASASPNIYRNEYLWLKENTAFTASDIVSARPMELYTNTKKMLHLTESELLWPEKLIVVNPKAVKFLYPQSSSTLEIDQSKFSSEQLQNIQDVINQLNKEINSRWPYPNKHIKQEKVDALEELIELSKTKEIDEAIHLIEEKYKNVRSGKISTRTAALLDDLKSQVSVGLNQG</sequence>
<dbReference type="eggNOG" id="ENOG5031EJU">
    <property type="taxonomic scope" value="Bacteria"/>
</dbReference>
<dbReference type="RefSeq" id="WP_028374092.1">
    <property type="nucleotide sequence ID" value="NZ_CAAAJD010000042.1"/>
</dbReference>
<protein>
    <submittedName>
        <fullName evidence="1">Uncharacterized protein</fullName>
    </submittedName>
</protein>
<keyword evidence="2" id="KW-1185">Reference proteome</keyword>
<dbReference type="EMBL" id="LNYI01000002">
    <property type="protein sequence ID" value="KTD25795.1"/>
    <property type="molecule type" value="Genomic_DNA"/>
</dbReference>
<gene>
    <name evidence="1" type="ORF">Llan_0064</name>
</gene>
<dbReference type="AlphaFoldDB" id="A0A0W0W0M0"/>